<evidence type="ECO:0000313" key="3">
    <source>
        <dbReference type="EMBL" id="CAB4822165.1"/>
    </source>
</evidence>
<protein>
    <submittedName>
        <fullName evidence="4">Unannotated protein</fullName>
    </submittedName>
</protein>
<organism evidence="4">
    <name type="scientific">freshwater metagenome</name>
    <dbReference type="NCBI Taxonomy" id="449393"/>
    <lineage>
        <taxon>unclassified sequences</taxon>
        <taxon>metagenomes</taxon>
        <taxon>ecological metagenomes</taxon>
    </lineage>
</organism>
<evidence type="ECO:0000256" key="1">
    <source>
        <dbReference type="SAM" id="MobiDB-lite"/>
    </source>
</evidence>
<proteinExistence type="predicted"/>
<dbReference type="AlphaFoldDB" id="A0A6J7MXK2"/>
<sequence length="95" mass="10517">MNRPQRARTNQRRRPQPRRTNGVDIWRSPGPLPDVEPIVRVHDPGAMLRSLGDPPMTNGNVAGHYFNFVITQSAAMAMALAYSADLAAEFDETDG</sequence>
<gene>
    <name evidence="2" type="ORF">UFOPK2754_02239</name>
    <name evidence="3" type="ORF">UFOPK3139_00771</name>
    <name evidence="4" type="ORF">UFOPK3967_00587</name>
</gene>
<reference evidence="4" key="1">
    <citation type="submission" date="2020-05" db="EMBL/GenBank/DDBJ databases">
        <authorList>
            <person name="Chiriac C."/>
            <person name="Salcher M."/>
            <person name="Ghai R."/>
            <person name="Kavagutti S V."/>
        </authorList>
    </citation>
    <scope>NUCLEOTIDE SEQUENCE</scope>
</reference>
<dbReference type="EMBL" id="CAFABA010000022">
    <property type="protein sequence ID" value="CAB4822165.1"/>
    <property type="molecule type" value="Genomic_DNA"/>
</dbReference>
<name>A0A6J7MXK2_9ZZZZ</name>
<accession>A0A6J7MXK2</accession>
<evidence type="ECO:0000313" key="4">
    <source>
        <dbReference type="EMBL" id="CAB4984585.1"/>
    </source>
</evidence>
<feature type="compositionally biased region" description="Basic residues" evidence="1">
    <location>
        <begin position="1"/>
        <end position="17"/>
    </location>
</feature>
<dbReference type="EMBL" id="CAEZYR010000094">
    <property type="protein sequence ID" value="CAB4758305.1"/>
    <property type="molecule type" value="Genomic_DNA"/>
</dbReference>
<feature type="region of interest" description="Disordered" evidence="1">
    <location>
        <begin position="1"/>
        <end position="32"/>
    </location>
</feature>
<dbReference type="EMBL" id="CAFBOS010000023">
    <property type="protein sequence ID" value="CAB4984585.1"/>
    <property type="molecule type" value="Genomic_DNA"/>
</dbReference>
<evidence type="ECO:0000313" key="2">
    <source>
        <dbReference type="EMBL" id="CAB4758305.1"/>
    </source>
</evidence>